<dbReference type="PANTHER" id="PTHR10972">
    <property type="entry name" value="OXYSTEROL-BINDING PROTEIN-RELATED"/>
    <property type="match status" value="1"/>
</dbReference>
<organism evidence="5 6">
    <name type="scientific">Gadus morhua</name>
    <name type="common">Atlantic cod</name>
    <dbReference type="NCBI Taxonomy" id="8049"/>
    <lineage>
        <taxon>Eukaryota</taxon>
        <taxon>Metazoa</taxon>
        <taxon>Chordata</taxon>
        <taxon>Craniata</taxon>
        <taxon>Vertebrata</taxon>
        <taxon>Euteleostomi</taxon>
        <taxon>Actinopterygii</taxon>
        <taxon>Neopterygii</taxon>
        <taxon>Teleostei</taxon>
        <taxon>Neoteleostei</taxon>
        <taxon>Acanthomorphata</taxon>
        <taxon>Zeiogadaria</taxon>
        <taxon>Gadariae</taxon>
        <taxon>Gadiformes</taxon>
        <taxon>Gadoidei</taxon>
        <taxon>Gadidae</taxon>
        <taxon>Gadus</taxon>
    </lineage>
</organism>
<dbReference type="InterPro" id="IPR001849">
    <property type="entry name" value="PH_domain"/>
</dbReference>
<keyword evidence="6" id="KW-1185">Reference proteome</keyword>
<evidence type="ECO:0000256" key="3">
    <source>
        <dbReference type="ARBA" id="ARBA00023121"/>
    </source>
</evidence>
<evidence type="ECO:0000313" key="5">
    <source>
        <dbReference type="Ensembl" id="ENSGMOP00000033785.1"/>
    </source>
</evidence>
<dbReference type="PROSITE" id="PS50003">
    <property type="entry name" value="PH_DOMAIN"/>
    <property type="match status" value="1"/>
</dbReference>
<dbReference type="InterPro" id="IPR011993">
    <property type="entry name" value="PH-like_dom_sf"/>
</dbReference>
<keyword evidence="3" id="KW-0446">Lipid-binding</keyword>
<dbReference type="PANTHER" id="PTHR10972:SF200">
    <property type="entry name" value="OXYSTEROL-BINDING PROTEIN-RELATED PROTEIN 9"/>
    <property type="match status" value="1"/>
</dbReference>
<dbReference type="GO" id="GO:0005794">
    <property type="term" value="C:Golgi apparatus"/>
    <property type="evidence" value="ECO:0007669"/>
    <property type="project" value="TreeGrafter"/>
</dbReference>
<dbReference type="GO" id="GO:0006869">
    <property type="term" value="P:lipid transport"/>
    <property type="evidence" value="ECO:0007669"/>
    <property type="project" value="UniProtKB-KW"/>
</dbReference>
<proteinExistence type="predicted"/>
<dbReference type="SMART" id="SM00233">
    <property type="entry name" value="PH"/>
    <property type="match status" value="1"/>
</dbReference>
<protein>
    <submittedName>
        <fullName evidence="5">Oxysterol binding protein-like 9</fullName>
    </submittedName>
</protein>
<dbReference type="GO" id="GO:0016020">
    <property type="term" value="C:membrane"/>
    <property type="evidence" value="ECO:0007669"/>
    <property type="project" value="TreeGrafter"/>
</dbReference>
<feature type="domain" description="PH" evidence="4">
    <location>
        <begin position="2"/>
        <end position="115"/>
    </location>
</feature>
<dbReference type="AlphaFoldDB" id="A0A8C5AMC7"/>
<evidence type="ECO:0000259" key="4">
    <source>
        <dbReference type="PROSITE" id="PS50003"/>
    </source>
</evidence>
<dbReference type="InterPro" id="IPR000648">
    <property type="entry name" value="Oxysterol-bd"/>
</dbReference>
<dbReference type="GO" id="GO:0005829">
    <property type="term" value="C:cytosol"/>
    <property type="evidence" value="ECO:0007669"/>
    <property type="project" value="TreeGrafter"/>
</dbReference>
<dbReference type="FunFam" id="2.30.29.30:FF:000089">
    <property type="entry name" value="Oxysterol-binding protein"/>
    <property type="match status" value="1"/>
</dbReference>
<reference evidence="5" key="2">
    <citation type="submission" date="2025-09" db="UniProtKB">
        <authorList>
            <consortium name="Ensembl"/>
        </authorList>
    </citation>
    <scope>IDENTIFICATION</scope>
</reference>
<dbReference type="Gene3D" id="2.30.29.30">
    <property type="entry name" value="Pleckstrin-homology domain (PH domain)/Phosphotyrosine-binding domain (PTB)"/>
    <property type="match status" value="1"/>
</dbReference>
<reference evidence="5" key="1">
    <citation type="submission" date="2025-08" db="UniProtKB">
        <authorList>
            <consortium name="Ensembl"/>
        </authorList>
    </citation>
    <scope>IDENTIFICATION</scope>
</reference>
<dbReference type="GeneTree" id="ENSGT00940000154690"/>
<keyword evidence="2" id="KW-0445">Lipid transport</keyword>
<dbReference type="SUPFAM" id="SSF50729">
    <property type="entry name" value="PH domain-like"/>
    <property type="match status" value="1"/>
</dbReference>
<dbReference type="Proteomes" id="UP000694546">
    <property type="component" value="Chromosome 12"/>
</dbReference>
<keyword evidence="1" id="KW-0813">Transport</keyword>
<evidence type="ECO:0000256" key="2">
    <source>
        <dbReference type="ARBA" id="ARBA00023055"/>
    </source>
</evidence>
<sequence length="164" mass="19318">MASIMEGPLSKWTNVMKGWQYRWFVLDYNAGLLSYYTSKDKMMRGSRRGCVRLRGAVIGIDDEDDSTFTITVDQKTFHFQGEFWLFSSIHRDICFFLPGGVGRFFWNTVRRGFLSWLAEEEAEEVRLRFSRRVFPSGDVNGILLSWMPCYPLWWSLRPMLSDHC</sequence>
<dbReference type="Ensembl" id="ENSGMOT00000055759.1">
    <property type="protein sequence ID" value="ENSGMOP00000033785.1"/>
    <property type="gene ID" value="ENSGMOG00000014271.2"/>
</dbReference>
<name>A0A8C5AMC7_GADMO</name>
<evidence type="ECO:0000256" key="1">
    <source>
        <dbReference type="ARBA" id="ARBA00022448"/>
    </source>
</evidence>
<accession>A0A8C5AMC7</accession>
<evidence type="ECO:0000313" key="6">
    <source>
        <dbReference type="Proteomes" id="UP000694546"/>
    </source>
</evidence>
<dbReference type="Pfam" id="PF00169">
    <property type="entry name" value="PH"/>
    <property type="match status" value="1"/>
</dbReference>
<dbReference type="GO" id="GO:0032934">
    <property type="term" value="F:sterol binding"/>
    <property type="evidence" value="ECO:0007669"/>
    <property type="project" value="TreeGrafter"/>
</dbReference>